<gene>
    <name evidence="1" type="ORF">MHYMCMPASI_00652</name>
</gene>
<dbReference type="Proteomes" id="UP000837675">
    <property type="component" value="Unassembled WGS sequence"/>
</dbReference>
<comment type="caution">
    <text evidence="1">The sequence shown here is derived from an EMBL/GenBank/DDBJ whole genome shotgun (WGS) entry which is preliminary data.</text>
</comment>
<dbReference type="EMBL" id="CAJVAF010000293">
    <property type="protein sequence ID" value="CAG7592990.1"/>
    <property type="molecule type" value="Genomic_DNA"/>
</dbReference>
<organism evidence="1 2">
    <name type="scientific">Hyalomma marginatum</name>
    <dbReference type="NCBI Taxonomy" id="34627"/>
    <lineage>
        <taxon>Eukaryota</taxon>
        <taxon>Metazoa</taxon>
        <taxon>Ecdysozoa</taxon>
        <taxon>Arthropoda</taxon>
        <taxon>Chelicerata</taxon>
        <taxon>Arachnida</taxon>
        <taxon>Acari</taxon>
        <taxon>Parasitiformes</taxon>
        <taxon>Ixodida</taxon>
        <taxon>Ixodoidea</taxon>
        <taxon>Ixodidae</taxon>
        <taxon>Hyalomminae</taxon>
        <taxon>Hyalomma</taxon>
    </lineage>
</organism>
<proteinExistence type="predicted"/>
<reference evidence="1" key="1">
    <citation type="submission" date="2021-06" db="EMBL/GenBank/DDBJ databases">
        <authorList>
            <person name="Nardi T."/>
            <person name="Nardi T."/>
        </authorList>
    </citation>
    <scope>NUCLEOTIDE SEQUENCE</scope>
</reference>
<sequence>MKSITVLTTEYKKEADSSQIFLNERLAALNSENLLSFWEEINKEAPDMARLQLILEKEREFLKKIGLDEQAIDRRMSTAGPTSEYWPHRVIKEALESRRSGADWADIRTNISTAIEDTKQEAESSTELDWPRVPLLIKRIDADGKTSYTTIQNIENLGSELQELTEAQRYYIRMTANQSYEAGVIKQSSDMIDLIPAAQFHYNSVTINMTEPNKTQVFVECSMGCNYRDPDTAQISSTVGFYSVKRDISDIQHRKVHGISFSDGNIRASATLAVADLSPEGLKKAGLMGLTQHENLTRLSSKFLEELKNAAAESILATTLNRPVRPQDLLETELEGIAQVMLPFKGEKTTPKRLFNVGNEIGNFAKQINNEVHPTNLQKLVETIFKVINYLVEIILKPKSHVQDIEDQRAEHMSRENERTM</sequence>
<name>A0A8S4C195_9ACAR</name>
<protein>
    <submittedName>
        <fullName evidence="1">Uncharacterized protein</fullName>
    </submittedName>
</protein>
<evidence type="ECO:0000313" key="1">
    <source>
        <dbReference type="EMBL" id="CAG7592990.1"/>
    </source>
</evidence>
<keyword evidence="2" id="KW-1185">Reference proteome</keyword>
<evidence type="ECO:0000313" key="2">
    <source>
        <dbReference type="Proteomes" id="UP000837675"/>
    </source>
</evidence>
<dbReference type="AlphaFoldDB" id="A0A8S4C195"/>
<accession>A0A8S4C195</accession>